<dbReference type="PANTHER" id="PTHR46481">
    <property type="entry name" value="ZINC FINGER BED DOMAIN-CONTAINING PROTEIN 4"/>
    <property type="match status" value="1"/>
</dbReference>
<dbReference type="GO" id="GO:0046983">
    <property type="term" value="F:protein dimerization activity"/>
    <property type="evidence" value="ECO:0007669"/>
    <property type="project" value="InterPro"/>
</dbReference>
<evidence type="ECO:0000313" key="3">
    <source>
        <dbReference type="Proteomes" id="UP000002489"/>
    </source>
</evidence>
<dbReference type="STRING" id="426428.A0A0D2YD72"/>
<protein>
    <recommendedName>
        <fullName evidence="1">HAT C-terminal dimerisation domain-containing protein</fullName>
    </recommendedName>
</protein>
<proteinExistence type="predicted"/>
<reference evidence="2" key="2">
    <citation type="submission" date="2025-08" db="UniProtKB">
        <authorList>
            <consortium name="EnsemblFungi"/>
        </authorList>
    </citation>
    <scope>IDENTIFICATION</scope>
    <source>
        <strain evidence="2">4287 / CBS 123668 / FGSC 9935 / NRRL 34936</strain>
    </source>
</reference>
<sequence>MSSLMTSTSTDPAGIPVSTSELCSPSIFSTNPRFSSGDVQERMARKRKTTANTWAHAREPLNSEPSRCGRKNEKIYYCMHCEKGVDWEAKTRRIRCHGHIVNLAVQAFLFIDSKEAARAALGHIEDTDESAFGTDFSERIKPQRAQGWRRLGPLGKVHNISIHMRENDYRWNEFKKRAGRSLGLDNDTRWNSWFLLLDTTLNLQSYVEWYQKKYCQDLRDDYLTPDEWSALGETRAFLQPFWKITQLTDESPAYGAAIILHPSRRVAHIKKNWPKSWHKPVLDGVRKHWKDYYHELPLPTTTPQLRDEIRRLDEYDLLARELDVVSPSMSELDEYDAFTTQPPIVIDCSPLSWWLREEQQQTYPRLSRMAVDILSIPAMSAEPERVFSGARRTISWDRCQLGSRTIERGECMKSWIKSGITQGYAVDLLEAEGIEDNVEGLDDSAGWQSSNPDSV</sequence>
<accession>A0A0D2YD72</accession>
<dbReference type="EnsemblFungi" id="FOXG_14255T0">
    <property type="protein sequence ID" value="FOXG_14255P0"/>
    <property type="gene ID" value="FOXG_14255"/>
</dbReference>
<evidence type="ECO:0000259" key="1">
    <source>
        <dbReference type="Pfam" id="PF05699"/>
    </source>
</evidence>
<name>A0A0D2YD72_FUSOF</name>
<dbReference type="SUPFAM" id="SSF53098">
    <property type="entry name" value="Ribonuclease H-like"/>
    <property type="match status" value="1"/>
</dbReference>
<dbReference type="InterPro" id="IPR052035">
    <property type="entry name" value="ZnF_BED_domain_contain"/>
</dbReference>
<reference evidence="3" key="1">
    <citation type="journal article" date="2012" name="Mol. Plant Microbe Interact.">
        <title>A highly conserved effector in Fusarium oxysporum is required for full virulence on Arabidopsis.</title>
        <authorList>
            <person name="Thatcher L.F."/>
            <person name="Gardiner D.M."/>
            <person name="Kazan K."/>
            <person name="Manners J."/>
        </authorList>
    </citation>
    <scope>NUCLEOTIDE SEQUENCE [LARGE SCALE GENOMIC DNA]</scope>
    <source>
        <strain evidence="3">Fo5176</strain>
    </source>
</reference>
<dbReference type="InterPro" id="IPR008906">
    <property type="entry name" value="HATC_C_dom"/>
</dbReference>
<dbReference type="Pfam" id="PF05699">
    <property type="entry name" value="Dimer_Tnp_hAT"/>
    <property type="match status" value="1"/>
</dbReference>
<feature type="domain" description="HAT C-terminal dimerisation" evidence="1">
    <location>
        <begin position="334"/>
        <end position="416"/>
    </location>
</feature>
<dbReference type="Proteomes" id="UP000002489">
    <property type="component" value="Unassembled WGS sequence"/>
</dbReference>
<dbReference type="PANTHER" id="PTHR46481:SF7">
    <property type="entry name" value="ZINC FINGER BED DOMAIN-CONTAINING PROTEIN RICESLEEPER 2-LIKE"/>
    <property type="match status" value="1"/>
</dbReference>
<evidence type="ECO:0000313" key="2">
    <source>
        <dbReference type="EnsemblFungi" id="FOXG_14255P0"/>
    </source>
</evidence>
<dbReference type="AlphaFoldDB" id="A0A0D2YD72"/>
<dbReference type="InterPro" id="IPR012337">
    <property type="entry name" value="RNaseH-like_sf"/>
</dbReference>
<organism evidence="2 3">
    <name type="scientific">Fusarium oxysporum (strain Fo5176)</name>
    <name type="common">Fusarium vascular wilt</name>
    <dbReference type="NCBI Taxonomy" id="660025"/>
    <lineage>
        <taxon>Eukaryota</taxon>
        <taxon>Fungi</taxon>
        <taxon>Dikarya</taxon>
        <taxon>Ascomycota</taxon>
        <taxon>Pezizomycotina</taxon>
        <taxon>Sordariomycetes</taxon>
        <taxon>Hypocreomycetidae</taxon>
        <taxon>Hypocreales</taxon>
        <taxon>Nectriaceae</taxon>
        <taxon>Fusarium</taxon>
        <taxon>Fusarium oxysporum species complex</taxon>
    </lineage>
</organism>